<dbReference type="Pfam" id="PF02518">
    <property type="entry name" value="HATPase_c"/>
    <property type="match status" value="1"/>
</dbReference>
<evidence type="ECO:0000259" key="9">
    <source>
        <dbReference type="PROSITE" id="PS50113"/>
    </source>
</evidence>
<keyword evidence="3" id="KW-0489">Methyltransferase</keyword>
<dbReference type="EMBL" id="CP017141">
    <property type="protein sequence ID" value="AOM79639.1"/>
    <property type="molecule type" value="Genomic_DNA"/>
</dbReference>
<dbReference type="InterPro" id="IPR000700">
    <property type="entry name" value="PAS-assoc_C"/>
</dbReference>
<dbReference type="OrthoDB" id="9813151at2"/>
<dbReference type="PROSITE" id="PS50113">
    <property type="entry name" value="PAC"/>
    <property type="match status" value="2"/>
</dbReference>
<dbReference type="InterPro" id="IPR050903">
    <property type="entry name" value="Bact_Chemotaxis_MeTrfase"/>
</dbReference>
<dbReference type="GO" id="GO:0006355">
    <property type="term" value="P:regulation of DNA-templated transcription"/>
    <property type="evidence" value="ECO:0007669"/>
    <property type="project" value="InterPro"/>
</dbReference>
<protein>
    <recommendedName>
        <fullName evidence="2">protein-glutamate O-methyltransferase</fullName>
        <ecNumber evidence="2">2.1.1.80</ecNumber>
    </recommendedName>
</protein>
<evidence type="ECO:0000313" key="12">
    <source>
        <dbReference type="EMBL" id="AOM79639.1"/>
    </source>
</evidence>
<reference evidence="12 13" key="1">
    <citation type="submission" date="2016-08" db="EMBL/GenBank/DDBJ databases">
        <authorList>
            <person name="Seilhamer J.J."/>
        </authorList>
    </citation>
    <scope>NUCLEOTIDE SEQUENCE [LARGE SCALE GENOMIC DNA]</scope>
    <source>
        <strain evidence="12 13">DX4</strain>
    </source>
</reference>
<dbReference type="SMART" id="SM00387">
    <property type="entry name" value="HATPase_c"/>
    <property type="match status" value="1"/>
</dbReference>
<dbReference type="SMART" id="SM00091">
    <property type="entry name" value="PAS"/>
    <property type="match status" value="2"/>
</dbReference>
<dbReference type="GO" id="GO:0000156">
    <property type="term" value="F:phosphorelay response regulator activity"/>
    <property type="evidence" value="ECO:0007669"/>
    <property type="project" value="InterPro"/>
</dbReference>
<feature type="domain" description="Histidine kinase" evidence="8">
    <location>
        <begin position="1264"/>
        <end position="1349"/>
    </location>
</feature>
<evidence type="ECO:0000256" key="4">
    <source>
        <dbReference type="ARBA" id="ARBA00022679"/>
    </source>
</evidence>
<dbReference type="SUPFAM" id="SSF53335">
    <property type="entry name" value="S-adenosyl-L-methionine-dependent methyltransferases"/>
    <property type="match status" value="1"/>
</dbReference>
<dbReference type="GO" id="GO:0032259">
    <property type="term" value="P:methylation"/>
    <property type="evidence" value="ECO:0007669"/>
    <property type="project" value="UniProtKB-KW"/>
</dbReference>
<dbReference type="RefSeq" id="WP_069381301.1">
    <property type="nucleotide sequence ID" value="NZ_CP017141.1"/>
</dbReference>
<dbReference type="GO" id="GO:0006935">
    <property type="term" value="P:chemotaxis"/>
    <property type="evidence" value="ECO:0007669"/>
    <property type="project" value="InterPro"/>
</dbReference>
<dbReference type="CDD" id="cd16917">
    <property type="entry name" value="HATPase_UhpB-NarQ-NarX-like"/>
    <property type="match status" value="1"/>
</dbReference>
<dbReference type="InterPro" id="IPR022642">
    <property type="entry name" value="CheR_C"/>
</dbReference>
<evidence type="ECO:0000256" key="7">
    <source>
        <dbReference type="SAM" id="Coils"/>
    </source>
</evidence>
<dbReference type="Gene3D" id="3.30.450.20">
    <property type="entry name" value="PAS domain"/>
    <property type="match status" value="3"/>
</dbReference>
<dbReference type="Pfam" id="PF01339">
    <property type="entry name" value="CheB_methylest"/>
    <property type="match status" value="1"/>
</dbReference>
<dbReference type="CDD" id="cd02440">
    <property type="entry name" value="AdoMet_MTases"/>
    <property type="match status" value="1"/>
</dbReference>
<dbReference type="PRINTS" id="PR00996">
    <property type="entry name" value="CHERMTFRASE"/>
</dbReference>
<dbReference type="InterPro" id="IPR029063">
    <property type="entry name" value="SAM-dependent_MTases_sf"/>
</dbReference>
<sequence>MKKVAKHKGKLSPVEQLQEKPKEFLIVGIGASAGGIQAMQEFFRMVPENSNLAYVVILHLSPDHDSQLASVLQQETTIPVLQVTEKTVIKPDHIYVVPPDRHLTIEDDYIAVLPNLNIEERRAPVDIFFRSLADQHGPRAISVILSGTGANGSMGLKRIKERGGATYVQNPREAEFNEMPRNAIATDLVDDVLNVGEIPSRIIAYRDSIGTVEIIEEAEKQPEPQQPALREIFTQLRVRTGHDFSNYKRPTLLRRIERRINIHNLPDLASYIAFLQGHPDETQALLKDLLISVTNFFRDAKAFNGLEEGILPGIFAGKTSEDQVRIWVAGCATGEEAYSIAMLCAEQAATIFDAPKVQIFASDIDEAAIATAREGLYTLNDAADVSPERLRQFFNRDGDGYRVRREIREMILFAHHNFLKDPPFSKLDLVTCRNVLIYLNSTAQERVLETFHFALRPQGYLFLGSSESVNGTDLYTINNRDHHIFQAREVTPRSYPVPESVPQFNFPKIDTFQKQDEREGRNPRVSFGELHQKMLEQYAPPSVVVNEEYEIVHMTERAGKYFEFAGGEPTQNLLKLIRPQIRLELRSALYQAVQSKTVIEARNIKVTVDGEQQSLDIQVRPTLEARDIAKGFILIIFKPGMEAFKESATVKVASDEPFARQLEEELIGVKAQLRSSIEQHEYQAEELKASNEELQAMNEELRSAAEELETSKEELQSINEELRTVNQELKVKIEEIGVASNNLQNLVNSANVGTIFLDRNFAIRLFTPAILDIFNLKISDYGRPVTDITNKLQYDGLLKDAETVLEKLTAVEREVTTIDNRFFMMRLLPYRTAEDRINGVVVTFFDITARRESEEALRRAEEKYRLQLEQKVADRTRELRENYALLQTIYDTTLIGMSVFAPIRNAKQEVTDFKVISVNKKMEQAYGIKNMNGQLYSELFPDPVQIGLFNLMIKTIETGEPGQMEYKYTFEGVDSWYSTMLVKGEDVLVSTNLDITERKRLEEKRLRAFALLQQSEELAGIGTWDYDLITGDFTGSDRIYSLFNLPKGKALSPDIYLEHATEACRAKAEQLLAHLRAGDEDFEETIEIDVSGEIKIVHLKATVLKDDLGNPVRVLGVDMDITATQEAERKLRQMEIQQQQEILQVILSTQEEERRRISESLHNGVGQILYGTRVAMNNLTVQMAVEKPDKFNEYKAYTADLLSTSIKDIRRISHDLMPTVLAEFGLKAAIKEVCEQLQNGIQFDYQVSLGPIKLDNFLELAVFRTVQELMINVVKHSKATSATVEVTADGGEVLILVIDNGQGMPVDQEEKPGMGLRSIRNKVDLLKGSLDIQSLAGKGTKIKVRLPHK</sequence>
<dbReference type="Pfam" id="PF03705">
    <property type="entry name" value="CheR_N"/>
    <property type="match status" value="1"/>
</dbReference>
<evidence type="ECO:0000256" key="6">
    <source>
        <dbReference type="PROSITE-ProRule" id="PRU00050"/>
    </source>
</evidence>
<dbReference type="PANTHER" id="PTHR24422">
    <property type="entry name" value="CHEMOTAXIS PROTEIN METHYLTRANSFERASE"/>
    <property type="match status" value="1"/>
</dbReference>
<keyword evidence="4" id="KW-0808">Transferase</keyword>
<dbReference type="GO" id="GO:0008984">
    <property type="term" value="F:protein-glutamate methylesterase activity"/>
    <property type="evidence" value="ECO:0007669"/>
    <property type="project" value="InterPro"/>
</dbReference>
<evidence type="ECO:0000256" key="5">
    <source>
        <dbReference type="ARBA" id="ARBA00022691"/>
    </source>
</evidence>
<dbReference type="Gene3D" id="3.40.50.150">
    <property type="entry name" value="Vaccinia Virus protein VP39"/>
    <property type="match status" value="1"/>
</dbReference>
<evidence type="ECO:0000259" key="8">
    <source>
        <dbReference type="PROSITE" id="PS50109"/>
    </source>
</evidence>
<dbReference type="InterPro" id="IPR035965">
    <property type="entry name" value="PAS-like_dom_sf"/>
</dbReference>
<dbReference type="InterPro" id="IPR000014">
    <property type="entry name" value="PAS"/>
</dbReference>
<comment type="catalytic activity">
    <reaction evidence="1">
        <text>L-glutamyl-[protein] + S-adenosyl-L-methionine = [protein]-L-glutamate 5-O-methyl ester + S-adenosyl-L-homocysteine</text>
        <dbReference type="Rhea" id="RHEA:24452"/>
        <dbReference type="Rhea" id="RHEA-COMP:10208"/>
        <dbReference type="Rhea" id="RHEA-COMP:10311"/>
        <dbReference type="ChEBI" id="CHEBI:29973"/>
        <dbReference type="ChEBI" id="CHEBI:57856"/>
        <dbReference type="ChEBI" id="CHEBI:59789"/>
        <dbReference type="ChEBI" id="CHEBI:82795"/>
        <dbReference type="EC" id="2.1.1.80"/>
    </reaction>
</comment>
<name>A0A1D7QLZ1_9SPHI</name>
<dbReference type="GO" id="GO:0008983">
    <property type="term" value="F:protein-glutamate O-methyltransferase activity"/>
    <property type="evidence" value="ECO:0007669"/>
    <property type="project" value="UniProtKB-EC"/>
</dbReference>
<dbReference type="Pfam" id="PF00989">
    <property type="entry name" value="PAS"/>
    <property type="match status" value="1"/>
</dbReference>
<feature type="coiled-coil region" evidence="7">
    <location>
        <begin position="659"/>
        <end position="735"/>
    </location>
</feature>
<dbReference type="InterPro" id="IPR036804">
    <property type="entry name" value="CheR_N_sf"/>
</dbReference>
<dbReference type="SMART" id="SM00138">
    <property type="entry name" value="MeTrc"/>
    <property type="match status" value="1"/>
</dbReference>
<evidence type="ECO:0000256" key="1">
    <source>
        <dbReference type="ARBA" id="ARBA00001541"/>
    </source>
</evidence>
<feature type="domain" description="PAC" evidence="9">
    <location>
        <begin position="1080"/>
        <end position="1133"/>
    </location>
</feature>
<dbReference type="GO" id="GO:0005737">
    <property type="term" value="C:cytoplasm"/>
    <property type="evidence" value="ECO:0007669"/>
    <property type="project" value="InterPro"/>
</dbReference>
<dbReference type="SUPFAM" id="SSF55874">
    <property type="entry name" value="ATPase domain of HSP90 chaperone/DNA topoisomerase II/histidine kinase"/>
    <property type="match status" value="1"/>
</dbReference>
<dbReference type="Proteomes" id="UP000094313">
    <property type="component" value="Chromosome"/>
</dbReference>
<dbReference type="Gene3D" id="1.20.5.1930">
    <property type="match status" value="1"/>
</dbReference>
<keyword evidence="5" id="KW-0949">S-adenosyl-L-methionine</keyword>
<dbReference type="PROSITE" id="PS50122">
    <property type="entry name" value="CHEB"/>
    <property type="match status" value="1"/>
</dbReference>
<feature type="domain" description="CheR-type methyltransferase" evidence="11">
    <location>
        <begin position="217"/>
        <end position="498"/>
    </location>
</feature>
<dbReference type="InterPro" id="IPR003594">
    <property type="entry name" value="HATPase_dom"/>
</dbReference>
<feature type="domain" description="CheB-type methylesterase" evidence="10">
    <location>
        <begin position="26"/>
        <end position="209"/>
    </location>
</feature>
<evidence type="ECO:0000313" key="13">
    <source>
        <dbReference type="Proteomes" id="UP000094313"/>
    </source>
</evidence>
<dbReference type="KEGG" id="psty:BFS30_22260"/>
<organism evidence="12 13">
    <name type="scientific">Pedobacter steynii</name>
    <dbReference type="NCBI Taxonomy" id="430522"/>
    <lineage>
        <taxon>Bacteria</taxon>
        <taxon>Pseudomonadati</taxon>
        <taxon>Bacteroidota</taxon>
        <taxon>Sphingobacteriia</taxon>
        <taxon>Sphingobacteriales</taxon>
        <taxon>Sphingobacteriaceae</taxon>
        <taxon>Pedobacter</taxon>
    </lineage>
</organism>
<dbReference type="PROSITE" id="PS50109">
    <property type="entry name" value="HIS_KIN"/>
    <property type="match status" value="1"/>
</dbReference>
<dbReference type="SUPFAM" id="SSF55785">
    <property type="entry name" value="PYP-like sensor domain (PAS domain)"/>
    <property type="match status" value="3"/>
</dbReference>
<accession>A0A1D7QLZ1</accession>
<dbReference type="InterPro" id="IPR035909">
    <property type="entry name" value="CheB_C"/>
</dbReference>
<proteinExistence type="predicted"/>
<dbReference type="PROSITE" id="PS50123">
    <property type="entry name" value="CHER"/>
    <property type="match status" value="1"/>
</dbReference>
<keyword evidence="7" id="KW-0175">Coiled coil</keyword>
<comment type="caution">
    <text evidence="6">Lacks conserved residue(s) required for the propagation of feature annotation.</text>
</comment>
<dbReference type="InterPro" id="IPR000673">
    <property type="entry name" value="Sig_transdc_resp-reg_Me-estase"/>
</dbReference>
<dbReference type="PANTHER" id="PTHR24422:SF27">
    <property type="entry name" value="PROTEIN-GLUTAMATE O-METHYLTRANSFERASE"/>
    <property type="match status" value="1"/>
</dbReference>
<dbReference type="Gene3D" id="3.40.50.180">
    <property type="entry name" value="Methylesterase CheB, C-terminal domain"/>
    <property type="match status" value="1"/>
</dbReference>
<dbReference type="SUPFAM" id="SSF47757">
    <property type="entry name" value="Chemotaxis receptor methyltransferase CheR, N-terminal domain"/>
    <property type="match status" value="1"/>
</dbReference>
<dbReference type="CDD" id="cd16434">
    <property type="entry name" value="CheB-CheR_fusion"/>
    <property type="match status" value="1"/>
</dbReference>
<evidence type="ECO:0000256" key="3">
    <source>
        <dbReference type="ARBA" id="ARBA00022603"/>
    </source>
</evidence>
<feature type="domain" description="PAC" evidence="9">
    <location>
        <begin position="809"/>
        <end position="859"/>
    </location>
</feature>
<dbReference type="Pfam" id="PF13596">
    <property type="entry name" value="PAS_10"/>
    <property type="match status" value="1"/>
</dbReference>
<dbReference type="Gene3D" id="1.10.155.10">
    <property type="entry name" value="Chemotaxis receptor methyltransferase CheR, N-terminal domain"/>
    <property type="match status" value="1"/>
</dbReference>
<dbReference type="SUPFAM" id="SSF52738">
    <property type="entry name" value="Methylesterase CheB, C-terminal domain"/>
    <property type="match status" value="1"/>
</dbReference>
<dbReference type="InterPro" id="IPR036890">
    <property type="entry name" value="HATPase_C_sf"/>
</dbReference>
<keyword evidence="13" id="KW-1185">Reference proteome</keyword>
<dbReference type="InterPro" id="IPR013767">
    <property type="entry name" value="PAS_fold"/>
</dbReference>
<dbReference type="InterPro" id="IPR000780">
    <property type="entry name" value="CheR_MeTrfase"/>
</dbReference>
<evidence type="ECO:0000259" key="11">
    <source>
        <dbReference type="PROSITE" id="PS50123"/>
    </source>
</evidence>
<evidence type="ECO:0000256" key="2">
    <source>
        <dbReference type="ARBA" id="ARBA00012534"/>
    </source>
</evidence>
<dbReference type="EC" id="2.1.1.80" evidence="2"/>
<dbReference type="InterPro" id="IPR022641">
    <property type="entry name" value="CheR_N"/>
</dbReference>
<dbReference type="Pfam" id="PF01739">
    <property type="entry name" value="CheR"/>
    <property type="match status" value="1"/>
</dbReference>
<dbReference type="InterPro" id="IPR005467">
    <property type="entry name" value="His_kinase_dom"/>
</dbReference>
<gene>
    <name evidence="12" type="ORF">BFS30_22260</name>
</gene>
<dbReference type="Gene3D" id="3.30.565.10">
    <property type="entry name" value="Histidine kinase-like ATPase, C-terminal domain"/>
    <property type="match status" value="1"/>
</dbReference>
<evidence type="ECO:0000259" key="10">
    <source>
        <dbReference type="PROSITE" id="PS50122"/>
    </source>
</evidence>